<organism evidence="1 2">
    <name type="scientific">Ambrosiozyma monospora</name>
    <name type="common">Yeast</name>
    <name type="synonym">Endomycopsis monosporus</name>
    <dbReference type="NCBI Taxonomy" id="43982"/>
    <lineage>
        <taxon>Eukaryota</taxon>
        <taxon>Fungi</taxon>
        <taxon>Dikarya</taxon>
        <taxon>Ascomycota</taxon>
        <taxon>Saccharomycotina</taxon>
        <taxon>Pichiomycetes</taxon>
        <taxon>Pichiales</taxon>
        <taxon>Pichiaceae</taxon>
        <taxon>Ambrosiozyma</taxon>
    </lineage>
</organism>
<comment type="caution">
    <text evidence="1">The sequence shown here is derived from an EMBL/GenBank/DDBJ whole genome shotgun (WGS) entry which is preliminary data.</text>
</comment>
<name>A0ACB5UAP4_AMBMO</name>
<reference evidence="1" key="1">
    <citation type="submission" date="2023-04" db="EMBL/GenBank/DDBJ databases">
        <title>Ambrosiozyma monospora NBRC 10751.</title>
        <authorList>
            <person name="Ichikawa N."/>
            <person name="Sato H."/>
            <person name="Tonouchi N."/>
        </authorList>
    </citation>
    <scope>NUCLEOTIDE SEQUENCE</scope>
    <source>
        <strain evidence="1">NBRC 10751</strain>
    </source>
</reference>
<accession>A0ACB5UAP4</accession>
<evidence type="ECO:0000313" key="2">
    <source>
        <dbReference type="Proteomes" id="UP001165064"/>
    </source>
</evidence>
<protein>
    <submittedName>
        <fullName evidence="1">Unnamed protein product</fullName>
    </submittedName>
</protein>
<keyword evidence="2" id="KW-1185">Reference proteome</keyword>
<dbReference type="Proteomes" id="UP001165064">
    <property type="component" value="Unassembled WGS sequence"/>
</dbReference>
<evidence type="ECO:0000313" key="1">
    <source>
        <dbReference type="EMBL" id="GMF05815.1"/>
    </source>
</evidence>
<gene>
    <name evidence="1" type="ORF">Amon02_001247500</name>
</gene>
<sequence length="180" mass="20298">MTALPIADHEKNVKSLNDTTRKLTSVQAKLEQPDAEYIQSKAASLDLVALPVAEHKKLVTQLDEVEHDLTVKTDELAEKAKEVEATKKLIAAKEQELTKLQADLKTKDTTIKQLQAVVDEPDEEFVSKKAEARGLFVLPKTDYDYIVAEVETHKQDLQKQRGLVDDHSSKLEKLKKELTR</sequence>
<dbReference type="EMBL" id="BSXS01014674">
    <property type="protein sequence ID" value="GMF05815.1"/>
    <property type="molecule type" value="Genomic_DNA"/>
</dbReference>
<proteinExistence type="predicted"/>